<dbReference type="Pfam" id="PF11734">
    <property type="entry name" value="TilS_C"/>
    <property type="match status" value="1"/>
</dbReference>
<evidence type="ECO:0000256" key="5">
    <source>
        <dbReference type="ARBA" id="ARBA00022741"/>
    </source>
</evidence>
<dbReference type="STRING" id="28034.BFX07_09430"/>
<dbReference type="CDD" id="cd01992">
    <property type="entry name" value="TilS_N"/>
    <property type="match status" value="1"/>
</dbReference>
<dbReference type="GO" id="GO:0005737">
    <property type="term" value="C:cytoplasm"/>
    <property type="evidence" value="ECO:0007669"/>
    <property type="project" value="UniProtKB-SubCell"/>
</dbReference>
<evidence type="ECO:0000256" key="8">
    <source>
        <dbReference type="HAMAP-Rule" id="MF_01161"/>
    </source>
</evidence>
<dbReference type="RefSeq" id="WP_020374332.1">
    <property type="nucleotide sequence ID" value="NZ_FWWY01000001.1"/>
</dbReference>
<evidence type="ECO:0000256" key="2">
    <source>
        <dbReference type="ARBA" id="ARBA00022490"/>
    </source>
</evidence>
<comment type="domain">
    <text evidence="8">The N-terminal region contains the highly conserved SGGXDS motif, predicted to be a P-loop motif involved in ATP binding.</text>
</comment>
<evidence type="ECO:0000256" key="1">
    <source>
        <dbReference type="ARBA" id="ARBA00004496"/>
    </source>
</evidence>
<keyword evidence="5 8" id="KW-0547">Nucleotide-binding</keyword>
<proteinExistence type="inferred from homology"/>
<evidence type="ECO:0000256" key="6">
    <source>
        <dbReference type="ARBA" id="ARBA00022840"/>
    </source>
</evidence>
<keyword evidence="4 8" id="KW-0819">tRNA processing</keyword>
<protein>
    <recommendedName>
        <fullName evidence="8">tRNA(Ile)-lysidine synthase</fullName>
        <ecNumber evidence="8">6.3.4.19</ecNumber>
    </recommendedName>
    <alternativeName>
        <fullName evidence="8">tRNA(Ile)-2-lysyl-cytidine synthase</fullName>
    </alternativeName>
    <alternativeName>
        <fullName evidence="8">tRNA(Ile)-lysidine synthetase</fullName>
    </alternativeName>
</protein>
<evidence type="ECO:0000313" key="10">
    <source>
        <dbReference type="EMBL" id="SMC03145.1"/>
    </source>
</evidence>
<keyword evidence="3 8" id="KW-0436">Ligase</keyword>
<dbReference type="GO" id="GO:0005524">
    <property type="term" value="F:ATP binding"/>
    <property type="evidence" value="ECO:0007669"/>
    <property type="project" value="UniProtKB-UniRule"/>
</dbReference>
<feature type="binding site" evidence="8">
    <location>
        <begin position="29"/>
        <end position="34"/>
    </location>
    <ligand>
        <name>ATP</name>
        <dbReference type="ChEBI" id="CHEBI:30616"/>
    </ligand>
</feature>
<sequence length="454" mass="51821">MDSHELEQVFLQQIQKLCKPNAPLVVGVSGGADSMALMALLVHVKDKWPMILYPVHIDHGLRPTAAQDARFVEETLRERFGLSVAIERIHIVPEAGESIEMAARRQRYAVLEQHRARYGIHSRIVVGHHQRDQAETVLMRVIMGTGVQGLQGMKEQNGMIIRPLLSFSPDVLREYLQANDLAWREDESNQDTYFLRNRIRWDLLPLLQRRFNPQIEQALAALAVRAQEAYALIHEQARDFLRSHHIKTADNPLRLPNRFGALNPAVQADIFEMIAGEWNLRLNRHHIEEAIQGRANWPKGVVVTRDIQGWRISRPPSRELIPRPMWAAQVLPREGIVHLGPHNRLVIQTVPFQGPRPHVVQINNERWPQIAVRPWMAGDRIEPLGMKGHHKKIGDIFTDYKIPRHKRLAWPIIVAASDVHEILGIAGIMSAESARCAPGQLCTAIEYQQDNDFA</sequence>
<dbReference type="InterPro" id="IPR012796">
    <property type="entry name" value="Lysidine-tRNA-synth_C"/>
</dbReference>
<dbReference type="GO" id="GO:0032267">
    <property type="term" value="F:tRNA(Ile)-lysidine synthase activity"/>
    <property type="evidence" value="ECO:0007669"/>
    <property type="project" value="UniProtKB-EC"/>
</dbReference>
<accession>A0A1W1WA79</accession>
<evidence type="ECO:0000256" key="4">
    <source>
        <dbReference type="ARBA" id="ARBA00022694"/>
    </source>
</evidence>
<dbReference type="PANTHER" id="PTHR43033">
    <property type="entry name" value="TRNA(ILE)-LYSIDINE SYNTHASE-RELATED"/>
    <property type="match status" value="1"/>
</dbReference>
<dbReference type="InterPro" id="IPR012795">
    <property type="entry name" value="tRNA_Ile_lys_synt_N"/>
</dbReference>
<dbReference type="SMART" id="SM00977">
    <property type="entry name" value="TilS_C"/>
    <property type="match status" value="1"/>
</dbReference>
<dbReference type="SUPFAM" id="SSF56037">
    <property type="entry name" value="PheT/TilS domain"/>
    <property type="match status" value="1"/>
</dbReference>
<dbReference type="Proteomes" id="UP000192660">
    <property type="component" value="Unassembled WGS sequence"/>
</dbReference>
<dbReference type="NCBIfam" id="TIGR02432">
    <property type="entry name" value="lysidine_TilS_N"/>
    <property type="match status" value="1"/>
</dbReference>
<feature type="domain" description="Lysidine-tRNA(Ile) synthetase C-terminal" evidence="9">
    <location>
        <begin position="370"/>
        <end position="447"/>
    </location>
</feature>
<dbReference type="HAMAP" id="MF_01161">
    <property type="entry name" value="tRNA_Ile_lys_synt"/>
    <property type="match status" value="1"/>
</dbReference>
<evidence type="ECO:0000256" key="7">
    <source>
        <dbReference type="ARBA" id="ARBA00048539"/>
    </source>
</evidence>
<dbReference type="InterPro" id="IPR011063">
    <property type="entry name" value="TilS/TtcA_N"/>
</dbReference>
<comment type="catalytic activity">
    <reaction evidence="7 8">
        <text>cytidine(34) in tRNA(Ile2) + L-lysine + ATP = lysidine(34) in tRNA(Ile2) + AMP + diphosphate + H(+)</text>
        <dbReference type="Rhea" id="RHEA:43744"/>
        <dbReference type="Rhea" id="RHEA-COMP:10625"/>
        <dbReference type="Rhea" id="RHEA-COMP:10670"/>
        <dbReference type="ChEBI" id="CHEBI:15378"/>
        <dbReference type="ChEBI" id="CHEBI:30616"/>
        <dbReference type="ChEBI" id="CHEBI:32551"/>
        <dbReference type="ChEBI" id="CHEBI:33019"/>
        <dbReference type="ChEBI" id="CHEBI:82748"/>
        <dbReference type="ChEBI" id="CHEBI:83665"/>
        <dbReference type="ChEBI" id="CHEBI:456215"/>
        <dbReference type="EC" id="6.3.4.19"/>
    </reaction>
</comment>
<dbReference type="EMBL" id="FWWY01000001">
    <property type="protein sequence ID" value="SMC03145.1"/>
    <property type="molecule type" value="Genomic_DNA"/>
</dbReference>
<organism evidence="10 11">
    <name type="scientific">Sulfobacillus thermosulfidooxidans (strain DSM 9293 / VKM B-1269 / AT-1)</name>
    <dbReference type="NCBI Taxonomy" id="929705"/>
    <lineage>
        <taxon>Bacteria</taxon>
        <taxon>Bacillati</taxon>
        <taxon>Bacillota</taxon>
        <taxon>Clostridia</taxon>
        <taxon>Eubacteriales</taxon>
        <taxon>Clostridiales Family XVII. Incertae Sedis</taxon>
        <taxon>Sulfobacillus</taxon>
    </lineage>
</organism>
<evidence type="ECO:0000313" key="11">
    <source>
        <dbReference type="Proteomes" id="UP000192660"/>
    </source>
</evidence>
<keyword evidence="2 8" id="KW-0963">Cytoplasm</keyword>
<dbReference type="Gene3D" id="3.40.50.620">
    <property type="entry name" value="HUPs"/>
    <property type="match status" value="1"/>
</dbReference>
<comment type="function">
    <text evidence="8">Ligates lysine onto the cytidine present at position 34 of the AUA codon-specific tRNA(Ile) that contains the anticodon CAU, in an ATP-dependent manner. Cytidine is converted to lysidine, thus changing the amino acid specificity of the tRNA from methionine to isoleucine.</text>
</comment>
<reference evidence="11" key="1">
    <citation type="submission" date="2017-04" db="EMBL/GenBank/DDBJ databases">
        <authorList>
            <person name="Varghese N."/>
            <person name="Submissions S."/>
        </authorList>
    </citation>
    <scope>NUCLEOTIDE SEQUENCE [LARGE SCALE GENOMIC DNA]</scope>
    <source>
        <strain evidence="11">DSM 9293</strain>
    </source>
</reference>
<keyword evidence="6 8" id="KW-0067">ATP-binding</keyword>
<gene>
    <name evidence="8" type="primary">tilS</name>
    <name evidence="10" type="ORF">SAMN00768000_0936</name>
</gene>
<evidence type="ECO:0000259" key="9">
    <source>
        <dbReference type="SMART" id="SM00977"/>
    </source>
</evidence>
<dbReference type="SUPFAM" id="SSF52402">
    <property type="entry name" value="Adenine nucleotide alpha hydrolases-like"/>
    <property type="match status" value="1"/>
</dbReference>
<dbReference type="AlphaFoldDB" id="A0A1W1WA79"/>
<comment type="similarity">
    <text evidence="8">Belongs to the tRNA(Ile)-lysidine synthase family.</text>
</comment>
<dbReference type="InterPro" id="IPR012094">
    <property type="entry name" value="tRNA_Ile_lys_synt"/>
</dbReference>
<comment type="subcellular location">
    <subcellularLocation>
        <location evidence="1 8">Cytoplasm</location>
    </subcellularLocation>
</comment>
<dbReference type="InterPro" id="IPR014729">
    <property type="entry name" value="Rossmann-like_a/b/a_fold"/>
</dbReference>
<evidence type="ECO:0000256" key="3">
    <source>
        <dbReference type="ARBA" id="ARBA00022598"/>
    </source>
</evidence>
<keyword evidence="11" id="KW-1185">Reference proteome</keyword>
<dbReference type="GO" id="GO:0006400">
    <property type="term" value="P:tRNA modification"/>
    <property type="evidence" value="ECO:0007669"/>
    <property type="project" value="UniProtKB-UniRule"/>
</dbReference>
<dbReference type="Pfam" id="PF01171">
    <property type="entry name" value="ATP_bind_3"/>
    <property type="match status" value="1"/>
</dbReference>
<dbReference type="EC" id="6.3.4.19" evidence="8"/>
<dbReference type="NCBIfam" id="TIGR02433">
    <property type="entry name" value="lysidine_TilS_C"/>
    <property type="match status" value="1"/>
</dbReference>
<dbReference type="OrthoDB" id="9807403at2"/>
<name>A0A1W1WA79_SULTA</name>
<dbReference type="PANTHER" id="PTHR43033:SF1">
    <property type="entry name" value="TRNA(ILE)-LYSIDINE SYNTHASE-RELATED"/>
    <property type="match status" value="1"/>
</dbReference>